<accession>S8B5M7</accession>
<evidence type="ECO:0000313" key="1">
    <source>
        <dbReference type="EMBL" id="EPS34168.1"/>
    </source>
</evidence>
<dbReference type="AlphaFoldDB" id="S8B5M7"/>
<dbReference type="Proteomes" id="UP000019376">
    <property type="component" value="Unassembled WGS sequence"/>
</dbReference>
<gene>
    <name evidence="1" type="ORF">PDE_09132</name>
</gene>
<proteinExistence type="predicted"/>
<keyword evidence="2" id="KW-1185">Reference proteome</keyword>
<dbReference type="EMBL" id="KB644415">
    <property type="protein sequence ID" value="EPS34168.1"/>
    <property type="molecule type" value="Genomic_DNA"/>
</dbReference>
<dbReference type="HOGENOM" id="CLU_3417290_0_0_1"/>
<reference evidence="1 2" key="1">
    <citation type="journal article" date="2013" name="PLoS ONE">
        <title>Genomic and secretomic analyses reveal unique features of the lignocellulolytic enzyme system of Penicillium decumbens.</title>
        <authorList>
            <person name="Liu G."/>
            <person name="Zhang L."/>
            <person name="Wei X."/>
            <person name="Zou G."/>
            <person name="Qin Y."/>
            <person name="Ma L."/>
            <person name="Li J."/>
            <person name="Zheng H."/>
            <person name="Wang S."/>
            <person name="Wang C."/>
            <person name="Xun L."/>
            <person name="Zhao G.-P."/>
            <person name="Zhou Z."/>
            <person name="Qu Y."/>
        </authorList>
    </citation>
    <scope>NUCLEOTIDE SEQUENCE [LARGE SCALE GENOMIC DNA]</scope>
    <source>
        <strain evidence="2">114-2 / CGMCC 5302</strain>
    </source>
</reference>
<protein>
    <submittedName>
        <fullName evidence="1">Uncharacterized protein</fullName>
    </submittedName>
</protein>
<evidence type="ECO:0000313" key="2">
    <source>
        <dbReference type="Proteomes" id="UP000019376"/>
    </source>
</evidence>
<organism evidence="1 2">
    <name type="scientific">Penicillium oxalicum (strain 114-2 / CGMCC 5302)</name>
    <name type="common">Penicillium decumbens</name>
    <dbReference type="NCBI Taxonomy" id="933388"/>
    <lineage>
        <taxon>Eukaryota</taxon>
        <taxon>Fungi</taxon>
        <taxon>Dikarya</taxon>
        <taxon>Ascomycota</taxon>
        <taxon>Pezizomycotina</taxon>
        <taxon>Eurotiomycetes</taxon>
        <taxon>Eurotiomycetidae</taxon>
        <taxon>Eurotiales</taxon>
        <taxon>Aspergillaceae</taxon>
        <taxon>Penicillium</taxon>
    </lineage>
</organism>
<name>S8B5M7_PENO1</name>
<sequence>MQYTAFIPRKRRPWWKNSDKEAGRTD</sequence>